<dbReference type="InterPro" id="IPR011004">
    <property type="entry name" value="Trimer_LpxA-like_sf"/>
</dbReference>
<dbReference type="PANTHER" id="PTHR23416">
    <property type="entry name" value="SIALIC ACID SYNTHASE-RELATED"/>
    <property type="match status" value="1"/>
</dbReference>
<dbReference type="PANTHER" id="PTHR23416:SF78">
    <property type="entry name" value="LIPOPOLYSACCHARIDE BIOSYNTHESIS O-ACETYL TRANSFERASE WBBJ-RELATED"/>
    <property type="match status" value="1"/>
</dbReference>
<dbReference type="SUPFAM" id="SSF51161">
    <property type="entry name" value="Trimeric LpxA-like enzymes"/>
    <property type="match status" value="1"/>
</dbReference>
<dbReference type="InterPro" id="IPR051159">
    <property type="entry name" value="Hexapeptide_acetyltransf"/>
</dbReference>
<dbReference type="Proteomes" id="UP001499938">
    <property type="component" value="Unassembled WGS sequence"/>
</dbReference>
<dbReference type="Gene3D" id="2.160.10.10">
    <property type="entry name" value="Hexapeptide repeat proteins"/>
    <property type="match status" value="1"/>
</dbReference>
<keyword evidence="2" id="KW-1185">Reference proteome</keyword>
<protein>
    <recommendedName>
        <fullName evidence="3">Acetyltransferase</fullName>
    </recommendedName>
</protein>
<dbReference type="RefSeq" id="WP_344082465.1">
    <property type="nucleotide sequence ID" value="NZ_BAAAPO010000021.1"/>
</dbReference>
<evidence type="ECO:0000313" key="2">
    <source>
        <dbReference type="Proteomes" id="UP001499938"/>
    </source>
</evidence>
<comment type="caution">
    <text evidence="1">The sequence shown here is derived from an EMBL/GenBank/DDBJ whole genome shotgun (WGS) entry which is preliminary data.</text>
</comment>
<dbReference type="Pfam" id="PF00132">
    <property type="entry name" value="Hexapep"/>
    <property type="match status" value="1"/>
</dbReference>
<organism evidence="1 2">
    <name type="scientific">Nostocoides veronense</name>
    <dbReference type="NCBI Taxonomy" id="330836"/>
    <lineage>
        <taxon>Bacteria</taxon>
        <taxon>Bacillati</taxon>
        <taxon>Actinomycetota</taxon>
        <taxon>Actinomycetes</taxon>
        <taxon>Micrococcales</taxon>
        <taxon>Intrasporangiaceae</taxon>
        <taxon>Nostocoides</taxon>
    </lineage>
</organism>
<gene>
    <name evidence="1" type="ORF">GCM10009811_11710</name>
</gene>
<evidence type="ECO:0008006" key="3">
    <source>
        <dbReference type="Google" id="ProtNLM"/>
    </source>
</evidence>
<reference evidence="1 2" key="1">
    <citation type="journal article" date="2019" name="Int. J. Syst. Evol. Microbiol.">
        <title>The Global Catalogue of Microorganisms (GCM) 10K type strain sequencing project: providing services to taxonomists for standard genome sequencing and annotation.</title>
        <authorList>
            <consortium name="The Broad Institute Genomics Platform"/>
            <consortium name="The Broad Institute Genome Sequencing Center for Infectious Disease"/>
            <person name="Wu L."/>
            <person name="Ma J."/>
        </authorList>
    </citation>
    <scope>NUCLEOTIDE SEQUENCE [LARGE SCALE GENOMIC DNA]</scope>
    <source>
        <strain evidence="1 2">JCM 15592</strain>
    </source>
</reference>
<dbReference type="EMBL" id="BAAAPO010000021">
    <property type="protein sequence ID" value="GAA1788476.1"/>
    <property type="molecule type" value="Genomic_DNA"/>
</dbReference>
<proteinExistence type="predicted"/>
<sequence>MRLVHDLLATESRHARIILGAHKRTLGKNSIQLGRRNRLESEFARLSGTRISVKGSNNLISIGPRTRIEGCHIFISGSNNTVTIGGDATLKDAELWIEDEGNCISVGQRTKITGRTHLAAIEGTALQIGEDCLFSSSIHFTTSDSHSIVDLAGSRVNPPESITVGDHVWIGTGVLALKGTQIASNCVIGAGSLLSGHYTTENAVFAGRPARLVRSKIDWHFERIPWAVDVT</sequence>
<dbReference type="InterPro" id="IPR001451">
    <property type="entry name" value="Hexapep"/>
</dbReference>
<accession>A0ABN2LHJ7</accession>
<evidence type="ECO:0000313" key="1">
    <source>
        <dbReference type="EMBL" id="GAA1788476.1"/>
    </source>
</evidence>
<name>A0ABN2LHJ7_9MICO</name>